<dbReference type="InterPro" id="IPR007271">
    <property type="entry name" value="Nuc_sug_transpt"/>
</dbReference>
<evidence type="ECO:0000256" key="1">
    <source>
        <dbReference type="ARBA" id="ARBA00004653"/>
    </source>
</evidence>
<dbReference type="Proteomes" id="UP000515150">
    <property type="component" value="Chromosome 17"/>
</dbReference>
<dbReference type="KEGG" id="bspl:114844454"/>
<accession>A0A6P7KYY8</accession>
<evidence type="ECO:0000313" key="10">
    <source>
        <dbReference type="Proteomes" id="UP000515150"/>
    </source>
</evidence>
<dbReference type="InParanoid" id="A0A6P7KYY8"/>
<protein>
    <submittedName>
        <fullName evidence="11">Solute carrier family 35 member A3b</fullName>
    </submittedName>
</protein>
<sequence>MSSQASARLKHLSLGVLVLQTTSLVLTMRYSRTLTEDGPRYLASSAVVSAEVLKVAACALLVFRENDFRVQALSQLLREVAEEPVETLKLAIPAGIYTLQNNLLYVALSNLDAATYQVTYQLKILTTALFSVSMLGKRLGFYQWLALLLLMAGVTLVQLPAGTQGAAKSEGEQASASAGSQFVGLMAVLTACVSSGFAGVYFEKILKETKHSVWVRNIQLGLFGFVFGLVGMIVYDGQRVRQFGMFQGYNAITCVVVGLQALGGLVVAVVIKYADNILKGFATSLSIIMSTLISYFLLKDFIPTGLFFLGAVLVIAATFLYSYESKPAASSPATV</sequence>
<feature type="transmembrane region" description="Helical" evidence="9">
    <location>
        <begin position="278"/>
        <end position="298"/>
    </location>
</feature>
<comment type="subcellular location">
    <subcellularLocation>
        <location evidence="1">Golgi apparatus membrane</location>
        <topology evidence="1">Multi-pass membrane protein</topology>
    </subcellularLocation>
</comment>
<dbReference type="PANTHER" id="PTHR10231">
    <property type="entry name" value="NUCLEOTIDE-SUGAR TRANSMEMBRANE TRANSPORTER"/>
    <property type="match status" value="1"/>
</dbReference>
<dbReference type="Gene3D" id="1.10.3730.20">
    <property type="match status" value="1"/>
</dbReference>
<proteinExistence type="inferred from homology"/>
<dbReference type="RefSeq" id="XP_028987668.1">
    <property type="nucleotide sequence ID" value="XM_029131835.3"/>
</dbReference>
<evidence type="ECO:0000313" key="11">
    <source>
        <dbReference type="RefSeq" id="XP_028987668.1"/>
    </source>
</evidence>
<dbReference type="NCBIfam" id="TIGR00803">
    <property type="entry name" value="nst"/>
    <property type="match status" value="1"/>
</dbReference>
<dbReference type="PIRSF" id="PIRSF005799">
    <property type="entry name" value="UDP-gal_transpt"/>
    <property type="match status" value="1"/>
</dbReference>
<keyword evidence="7" id="KW-0333">Golgi apparatus</keyword>
<name>A0A6P7KYY8_BETSP</name>
<keyword evidence="6 9" id="KW-1133">Transmembrane helix</keyword>
<reference evidence="11" key="1">
    <citation type="submission" date="2025-08" db="UniProtKB">
        <authorList>
            <consortium name="RefSeq"/>
        </authorList>
    </citation>
    <scope>IDENTIFICATION</scope>
</reference>
<organism evidence="10 11">
    <name type="scientific">Betta splendens</name>
    <name type="common">Siamese fighting fish</name>
    <dbReference type="NCBI Taxonomy" id="158456"/>
    <lineage>
        <taxon>Eukaryota</taxon>
        <taxon>Metazoa</taxon>
        <taxon>Chordata</taxon>
        <taxon>Craniata</taxon>
        <taxon>Vertebrata</taxon>
        <taxon>Euteleostomi</taxon>
        <taxon>Actinopterygii</taxon>
        <taxon>Neopterygii</taxon>
        <taxon>Teleostei</taxon>
        <taxon>Neoteleostei</taxon>
        <taxon>Acanthomorphata</taxon>
        <taxon>Anabantaria</taxon>
        <taxon>Anabantiformes</taxon>
        <taxon>Anabantoidei</taxon>
        <taxon>Osphronemidae</taxon>
        <taxon>Betta</taxon>
    </lineage>
</organism>
<dbReference type="AlphaFoldDB" id="A0A6P7KYY8"/>
<evidence type="ECO:0000256" key="6">
    <source>
        <dbReference type="ARBA" id="ARBA00022989"/>
    </source>
</evidence>
<evidence type="ECO:0000256" key="8">
    <source>
        <dbReference type="ARBA" id="ARBA00023136"/>
    </source>
</evidence>
<feature type="transmembrane region" description="Helical" evidence="9">
    <location>
        <begin position="247"/>
        <end position="271"/>
    </location>
</feature>
<feature type="transmembrane region" description="Helical" evidence="9">
    <location>
        <begin position="214"/>
        <end position="235"/>
    </location>
</feature>
<feature type="transmembrane region" description="Helical" evidence="9">
    <location>
        <begin position="12"/>
        <end position="30"/>
    </location>
</feature>
<dbReference type="GeneID" id="114844454"/>
<evidence type="ECO:0000256" key="7">
    <source>
        <dbReference type="ARBA" id="ARBA00023034"/>
    </source>
</evidence>
<keyword evidence="8 9" id="KW-0472">Membrane</keyword>
<dbReference type="GO" id="GO:0000139">
    <property type="term" value="C:Golgi membrane"/>
    <property type="evidence" value="ECO:0007669"/>
    <property type="project" value="UniProtKB-SubCell"/>
</dbReference>
<gene>
    <name evidence="11" type="primary">slc35a3b</name>
</gene>
<dbReference type="OrthoDB" id="408493at2759"/>
<dbReference type="GO" id="GO:0015165">
    <property type="term" value="F:pyrimidine nucleotide-sugar transmembrane transporter activity"/>
    <property type="evidence" value="ECO:0007669"/>
    <property type="project" value="InterPro"/>
</dbReference>
<dbReference type="SUPFAM" id="SSF103481">
    <property type="entry name" value="Multidrug resistance efflux transporter EmrE"/>
    <property type="match status" value="1"/>
</dbReference>
<evidence type="ECO:0000256" key="9">
    <source>
        <dbReference type="SAM" id="Phobius"/>
    </source>
</evidence>
<keyword evidence="3" id="KW-0813">Transport</keyword>
<dbReference type="InterPro" id="IPR037185">
    <property type="entry name" value="EmrE-like"/>
</dbReference>
<evidence type="ECO:0000256" key="4">
    <source>
        <dbReference type="ARBA" id="ARBA00022597"/>
    </source>
</evidence>
<feature type="transmembrane region" description="Helical" evidence="9">
    <location>
        <begin position="141"/>
        <end position="161"/>
    </location>
</feature>
<keyword evidence="10" id="KW-1185">Reference proteome</keyword>
<dbReference type="Pfam" id="PF04142">
    <property type="entry name" value="Nuc_sug_transp"/>
    <property type="match status" value="1"/>
</dbReference>
<evidence type="ECO:0000256" key="3">
    <source>
        <dbReference type="ARBA" id="ARBA00022448"/>
    </source>
</evidence>
<feature type="transmembrane region" description="Helical" evidence="9">
    <location>
        <begin position="42"/>
        <end position="63"/>
    </location>
</feature>
<dbReference type="CTD" id="550599"/>
<keyword evidence="5 9" id="KW-0812">Transmembrane</keyword>
<evidence type="ECO:0000256" key="5">
    <source>
        <dbReference type="ARBA" id="ARBA00022692"/>
    </source>
</evidence>
<dbReference type="FunFam" id="1.10.3730.20:FF:000037">
    <property type="entry name" value="Nucleotide Sugar TransPorter family"/>
    <property type="match status" value="1"/>
</dbReference>
<feature type="transmembrane region" description="Helical" evidence="9">
    <location>
        <begin position="304"/>
        <end position="323"/>
    </location>
</feature>
<evidence type="ECO:0000256" key="2">
    <source>
        <dbReference type="ARBA" id="ARBA00009976"/>
    </source>
</evidence>
<feature type="transmembrane region" description="Helical" evidence="9">
    <location>
        <begin position="181"/>
        <end position="202"/>
    </location>
</feature>
<keyword evidence="4" id="KW-0762">Sugar transport</keyword>
<comment type="similarity">
    <text evidence="2">Belongs to the nucleotide-sugar transporter family. SLC35A subfamily.</text>
</comment>